<evidence type="ECO:0000313" key="2">
    <source>
        <dbReference type="EMBL" id="OJG19421.1"/>
    </source>
</evidence>
<dbReference type="STRING" id="214095.RU97_GL000992"/>
<feature type="transmembrane region" description="Helical" evidence="1">
    <location>
        <begin position="64"/>
        <end position="85"/>
    </location>
</feature>
<organism evidence="2 3">
    <name type="scientific">Enterococcus canis</name>
    <dbReference type="NCBI Taxonomy" id="214095"/>
    <lineage>
        <taxon>Bacteria</taxon>
        <taxon>Bacillati</taxon>
        <taxon>Bacillota</taxon>
        <taxon>Bacilli</taxon>
        <taxon>Lactobacillales</taxon>
        <taxon>Enterococcaceae</taxon>
        <taxon>Enterococcus</taxon>
    </lineage>
</organism>
<dbReference type="Proteomes" id="UP000181884">
    <property type="component" value="Unassembled WGS sequence"/>
</dbReference>
<name>A0A1L8RI12_9ENTE</name>
<evidence type="ECO:0000313" key="3">
    <source>
        <dbReference type="Proteomes" id="UP000181884"/>
    </source>
</evidence>
<keyword evidence="1" id="KW-0472">Membrane</keyword>
<protein>
    <submittedName>
        <fullName evidence="2">Uncharacterized protein</fullName>
    </submittedName>
</protein>
<dbReference type="AlphaFoldDB" id="A0A1L8RI12"/>
<reference evidence="2 3" key="1">
    <citation type="submission" date="2014-12" db="EMBL/GenBank/DDBJ databases">
        <title>Draft genome sequences of 29 type strains of Enterococci.</title>
        <authorList>
            <person name="Zhong Z."/>
            <person name="Sun Z."/>
            <person name="Liu W."/>
            <person name="Zhang W."/>
            <person name="Zhang H."/>
        </authorList>
    </citation>
    <scope>NUCLEOTIDE SEQUENCE [LARGE SCALE GENOMIC DNA]</scope>
    <source>
        <strain evidence="2 3">DSM 17029</strain>
    </source>
</reference>
<keyword evidence="3" id="KW-1185">Reference proteome</keyword>
<feature type="transmembrane region" description="Helical" evidence="1">
    <location>
        <begin position="6"/>
        <end position="24"/>
    </location>
</feature>
<proteinExistence type="predicted"/>
<keyword evidence="1" id="KW-1133">Transmembrane helix</keyword>
<feature type="transmembrane region" description="Helical" evidence="1">
    <location>
        <begin position="31"/>
        <end position="52"/>
    </location>
</feature>
<sequence length="97" mass="11287">MLNPYFAFGVPAFLLLLYIIFEFVRFRATTHYLGFILLLISGFSTAFSSQVYQQYKLQPESLPYPVWLLWLPIIIGGLLVLINLIRGGRRLMEMVKK</sequence>
<keyword evidence="1" id="KW-0812">Transmembrane</keyword>
<dbReference type="RefSeq" id="WP_067390029.1">
    <property type="nucleotide sequence ID" value="NZ_JXKH01000002.1"/>
</dbReference>
<comment type="caution">
    <text evidence="2">The sequence shown here is derived from an EMBL/GenBank/DDBJ whole genome shotgun (WGS) entry which is preliminary data.</text>
</comment>
<gene>
    <name evidence="2" type="ORF">RU97_GL000992</name>
</gene>
<evidence type="ECO:0000256" key="1">
    <source>
        <dbReference type="SAM" id="Phobius"/>
    </source>
</evidence>
<accession>A0A1L8RI12</accession>
<dbReference type="EMBL" id="JXKH01000002">
    <property type="protein sequence ID" value="OJG19421.1"/>
    <property type="molecule type" value="Genomic_DNA"/>
</dbReference>